<keyword evidence="6" id="KW-1185">Reference proteome</keyword>
<dbReference type="SMART" id="SM00342">
    <property type="entry name" value="HTH_ARAC"/>
    <property type="match status" value="1"/>
</dbReference>
<evidence type="ECO:0000313" key="5">
    <source>
        <dbReference type="EMBL" id="TBW49696.1"/>
    </source>
</evidence>
<dbReference type="PROSITE" id="PS00041">
    <property type="entry name" value="HTH_ARAC_FAMILY_1"/>
    <property type="match status" value="1"/>
</dbReference>
<keyword evidence="1" id="KW-0805">Transcription regulation</keyword>
<dbReference type="InterPro" id="IPR018062">
    <property type="entry name" value="HTH_AraC-typ_CS"/>
</dbReference>
<protein>
    <submittedName>
        <fullName evidence="5">GlxA family transcriptional regulator</fullName>
    </submittedName>
</protein>
<comment type="caution">
    <text evidence="5">The sequence shown here is derived from an EMBL/GenBank/DDBJ whole genome shotgun (WGS) entry which is preliminary data.</text>
</comment>
<evidence type="ECO:0000256" key="2">
    <source>
        <dbReference type="ARBA" id="ARBA00023125"/>
    </source>
</evidence>
<evidence type="ECO:0000259" key="4">
    <source>
        <dbReference type="PROSITE" id="PS01124"/>
    </source>
</evidence>
<dbReference type="InterPro" id="IPR029062">
    <property type="entry name" value="Class_I_gatase-like"/>
</dbReference>
<dbReference type="InterPro" id="IPR009057">
    <property type="entry name" value="Homeodomain-like_sf"/>
</dbReference>
<dbReference type="Pfam" id="PF01965">
    <property type="entry name" value="DJ-1_PfpI"/>
    <property type="match status" value="1"/>
</dbReference>
<evidence type="ECO:0000313" key="6">
    <source>
        <dbReference type="Proteomes" id="UP000313645"/>
    </source>
</evidence>
<dbReference type="Pfam" id="PF12833">
    <property type="entry name" value="HTH_18"/>
    <property type="match status" value="1"/>
</dbReference>
<evidence type="ECO:0000256" key="3">
    <source>
        <dbReference type="ARBA" id="ARBA00023163"/>
    </source>
</evidence>
<keyword evidence="2" id="KW-0238">DNA-binding</keyword>
<reference evidence="5 6" key="1">
    <citation type="submission" date="2019-02" db="EMBL/GenBank/DDBJ databases">
        <title>Marinobacter halodurans sp. nov., a marine bacterium isolated from sea tidal flat.</title>
        <authorList>
            <person name="Yoo Y."/>
            <person name="Lee D.W."/>
            <person name="Kim B.S."/>
            <person name="Kim J.-J."/>
        </authorList>
    </citation>
    <scope>NUCLEOTIDE SEQUENCE [LARGE SCALE GENOMIC DNA]</scope>
    <source>
        <strain evidence="5 6">YJ-S3-2</strain>
    </source>
</reference>
<dbReference type="InterPro" id="IPR002818">
    <property type="entry name" value="DJ-1/PfpI"/>
</dbReference>
<accession>A0ABY1ZFI3</accession>
<dbReference type="SUPFAM" id="SSF46689">
    <property type="entry name" value="Homeodomain-like"/>
    <property type="match status" value="2"/>
</dbReference>
<dbReference type="EMBL" id="SJDL01000039">
    <property type="protein sequence ID" value="TBW49696.1"/>
    <property type="molecule type" value="Genomic_DNA"/>
</dbReference>
<dbReference type="Proteomes" id="UP000313645">
    <property type="component" value="Unassembled WGS sequence"/>
</dbReference>
<dbReference type="SUPFAM" id="SSF52317">
    <property type="entry name" value="Class I glutamine amidotransferase-like"/>
    <property type="match status" value="1"/>
</dbReference>
<dbReference type="PANTHER" id="PTHR43130:SF3">
    <property type="entry name" value="HTH-TYPE TRANSCRIPTIONAL REGULATOR RV1931C"/>
    <property type="match status" value="1"/>
</dbReference>
<proteinExistence type="predicted"/>
<dbReference type="InterPro" id="IPR018060">
    <property type="entry name" value="HTH_AraC"/>
</dbReference>
<name>A0ABY1ZFI3_9GAMM</name>
<gene>
    <name evidence="5" type="ORF">EZI54_19445</name>
</gene>
<keyword evidence="3" id="KW-0804">Transcription</keyword>
<dbReference type="PROSITE" id="PS01124">
    <property type="entry name" value="HTH_ARAC_FAMILY_2"/>
    <property type="match status" value="1"/>
</dbReference>
<sequence length="328" mass="36732">MSERQRHRVDLVIYPGFKSLEAIGPLTVFTYANKHLESQGMPAFYDVRVAAAMAGPVESDTVMTLEAAQRLDPDDLPDTALVAGAHDIEGSMANAQGVIDWVKSSAPRINRFAALCTGTFFLAEAGLLDGRRATTHWRMSKRLEQRFPAIEVDVDAIFIQQDNLWTSAGVSAAIDLSLAFVERDCGHKLALEVARDLVIFLKRPGGQSQFSADLASQMSQSSAVRRIQAWIMDHLETPFTSNELAEEAAMSLRHLTRLFQKETGMSPMEFVERSRLDKARRLLQDTELPLKSIAFRCGFSSDEQLRRTFRKYLSILPTDYRARFSSPN</sequence>
<dbReference type="InterPro" id="IPR052158">
    <property type="entry name" value="INH-QAR"/>
</dbReference>
<dbReference type="Gene3D" id="3.40.50.880">
    <property type="match status" value="1"/>
</dbReference>
<dbReference type="RefSeq" id="WP_131483549.1">
    <property type="nucleotide sequence ID" value="NZ_SJDL01000039.1"/>
</dbReference>
<dbReference type="CDD" id="cd03137">
    <property type="entry name" value="GATase1_AraC_1"/>
    <property type="match status" value="1"/>
</dbReference>
<dbReference type="PANTHER" id="PTHR43130">
    <property type="entry name" value="ARAC-FAMILY TRANSCRIPTIONAL REGULATOR"/>
    <property type="match status" value="1"/>
</dbReference>
<organism evidence="5 6">
    <name type="scientific">Marinobacter halodurans</name>
    <dbReference type="NCBI Taxonomy" id="2528979"/>
    <lineage>
        <taxon>Bacteria</taxon>
        <taxon>Pseudomonadati</taxon>
        <taxon>Pseudomonadota</taxon>
        <taxon>Gammaproteobacteria</taxon>
        <taxon>Pseudomonadales</taxon>
        <taxon>Marinobacteraceae</taxon>
        <taxon>Marinobacter</taxon>
    </lineage>
</organism>
<evidence type="ECO:0000256" key="1">
    <source>
        <dbReference type="ARBA" id="ARBA00023015"/>
    </source>
</evidence>
<feature type="domain" description="HTH araC/xylS-type" evidence="4">
    <location>
        <begin position="225"/>
        <end position="323"/>
    </location>
</feature>
<dbReference type="Gene3D" id="1.10.10.60">
    <property type="entry name" value="Homeodomain-like"/>
    <property type="match status" value="1"/>
</dbReference>